<dbReference type="SUPFAM" id="SSF46689">
    <property type="entry name" value="Homeodomain-like"/>
    <property type="match status" value="1"/>
</dbReference>
<dbReference type="GO" id="GO:0015074">
    <property type="term" value="P:DNA integration"/>
    <property type="evidence" value="ECO:0007669"/>
    <property type="project" value="InterPro"/>
</dbReference>
<dbReference type="PROSITE" id="PS50994">
    <property type="entry name" value="INTEGRASE"/>
    <property type="match status" value="1"/>
</dbReference>
<dbReference type="NCBIfam" id="NF033594">
    <property type="entry name" value="transpos_ISNCY_2"/>
    <property type="match status" value="1"/>
</dbReference>
<feature type="domain" description="Integrase catalytic" evidence="1">
    <location>
        <begin position="124"/>
        <end position="313"/>
    </location>
</feature>
<keyword evidence="2" id="KW-0614">Plasmid</keyword>
<reference evidence="2" key="1">
    <citation type="submission" date="2024-06" db="EMBL/GenBank/DDBJ databases">
        <title>Multiomics insights into the TNT degradation mechanism by Pantoea sp. BJ2 isolated from an ammunition destruction site.</title>
        <authorList>
            <person name="Luo J."/>
        </authorList>
    </citation>
    <scope>NUCLEOTIDE SEQUENCE</scope>
    <source>
        <strain evidence="2">BJ2</strain>
        <plasmid evidence="2">plasmindB</plasmid>
    </source>
</reference>
<dbReference type="InterPro" id="IPR009057">
    <property type="entry name" value="Homeodomain-like_sf"/>
</dbReference>
<name>A0AAU7U3E1_9GAMM</name>
<protein>
    <submittedName>
        <fullName evidence="2">ISNCY family transposase</fullName>
    </submittedName>
</protein>
<dbReference type="PANTHER" id="PTHR35004:SF7">
    <property type="entry name" value="INTEGRASE PROTEIN"/>
    <property type="match status" value="1"/>
</dbReference>
<proteinExistence type="predicted"/>
<dbReference type="Pfam" id="PF13565">
    <property type="entry name" value="HTH_32"/>
    <property type="match status" value="1"/>
</dbReference>
<dbReference type="RefSeq" id="WP_350262732.1">
    <property type="nucleotide sequence ID" value="NZ_CP158294.1"/>
</dbReference>
<dbReference type="AlphaFoldDB" id="A0AAU7U3E1"/>
<dbReference type="EMBL" id="CP158294">
    <property type="protein sequence ID" value="XBV47686.1"/>
    <property type="molecule type" value="Genomic_DNA"/>
</dbReference>
<dbReference type="InterPro" id="IPR036397">
    <property type="entry name" value="RNaseH_sf"/>
</dbReference>
<dbReference type="InterPro" id="IPR012337">
    <property type="entry name" value="RNaseH-like_sf"/>
</dbReference>
<evidence type="ECO:0000313" key="2">
    <source>
        <dbReference type="EMBL" id="XBV47686.1"/>
    </source>
</evidence>
<organism evidence="2">
    <name type="scientific">Pantoea sp. BJ2</name>
    <dbReference type="NCBI Taxonomy" id="3141322"/>
    <lineage>
        <taxon>Bacteria</taxon>
        <taxon>Pseudomonadati</taxon>
        <taxon>Pseudomonadota</taxon>
        <taxon>Gammaproteobacteria</taxon>
        <taxon>Enterobacterales</taxon>
        <taxon>Erwiniaceae</taxon>
        <taxon>Pantoea</taxon>
    </lineage>
</organism>
<dbReference type="PANTHER" id="PTHR35004">
    <property type="entry name" value="TRANSPOSASE RV3428C-RELATED"/>
    <property type="match status" value="1"/>
</dbReference>
<gene>
    <name evidence="2" type="ORF">AAF463_23930</name>
</gene>
<dbReference type="Gene3D" id="3.30.420.10">
    <property type="entry name" value="Ribonuclease H-like superfamily/Ribonuclease H"/>
    <property type="match status" value="1"/>
</dbReference>
<evidence type="ECO:0000259" key="1">
    <source>
        <dbReference type="PROSITE" id="PS50994"/>
    </source>
</evidence>
<dbReference type="InterPro" id="IPR047797">
    <property type="entry name" value="ISNCY_transpos"/>
</dbReference>
<dbReference type="InterPro" id="IPR001584">
    <property type="entry name" value="Integrase_cat-core"/>
</dbReference>
<dbReference type="SUPFAM" id="SSF53098">
    <property type="entry name" value="Ribonuclease H-like"/>
    <property type="match status" value="1"/>
</dbReference>
<dbReference type="GO" id="GO:0003676">
    <property type="term" value="F:nucleic acid binding"/>
    <property type="evidence" value="ECO:0007669"/>
    <property type="project" value="InterPro"/>
</dbReference>
<geneLocation type="plasmid" evidence="2">
    <name>plasmindB</name>
</geneLocation>
<accession>A0AAU7U3E1</accession>
<sequence length="446" mass="51460">MSNKELHRLPVIQAVIEKRLRRRDAASQLQLTERQVQRLMNRYRESGAAGLTNARRGKPGTHRIDDALRCQILTLLRENYVGFGPTLAAEKLQERHGIAVSVETLRCWMTADGLWIPHARRQPRIYQPRQRRDCLGELIQIDGSHHDWFEGRAPKCCLLVYIDDATGRLMHLRFCQSESAFDYMMATRDYIDKHGKPVAFYSDKHAVFRVSQAETRRTGMTQFGRALHDLNIDLICANSSQAKGRVERANLTLQDRLVKEMRLENISGIDNANAWLETFISDFNRRFGRPATYPKNLHRTVSESGPELDDIFAWQTLRTLSKSLTFQYDKILYLVEPTEENSRIAGEKILAFDYPDGTLAFRHGSRILEYQMFDKLECISQGRIVDNKRLGAVLKLAQEKQDELEAAGKRKRSRHMPKRRAQVQEQLRAINPVLADPSLFKSSLKK</sequence>